<reference evidence="1 2" key="1">
    <citation type="submission" date="2014-04" db="EMBL/GenBank/DDBJ databases">
        <title>Evolutionary Origins and Diversification of the Mycorrhizal Mutualists.</title>
        <authorList>
            <consortium name="DOE Joint Genome Institute"/>
            <consortium name="Mycorrhizal Genomics Consortium"/>
            <person name="Kohler A."/>
            <person name="Kuo A."/>
            <person name="Nagy L.G."/>
            <person name="Floudas D."/>
            <person name="Copeland A."/>
            <person name="Barry K.W."/>
            <person name="Cichocki N."/>
            <person name="Veneault-Fourrey C."/>
            <person name="LaButti K."/>
            <person name="Lindquist E.A."/>
            <person name="Lipzen A."/>
            <person name="Lundell T."/>
            <person name="Morin E."/>
            <person name="Murat C."/>
            <person name="Riley R."/>
            <person name="Ohm R."/>
            <person name="Sun H."/>
            <person name="Tunlid A."/>
            <person name="Henrissat B."/>
            <person name="Grigoriev I.V."/>
            <person name="Hibbett D.S."/>
            <person name="Martin F."/>
        </authorList>
    </citation>
    <scope>NUCLEOTIDE SEQUENCE [LARGE SCALE GENOMIC DNA]</scope>
    <source>
        <strain evidence="1 2">Koide BX008</strain>
    </source>
</reference>
<evidence type="ECO:0000313" key="1">
    <source>
        <dbReference type="EMBL" id="KIL55166.1"/>
    </source>
</evidence>
<sequence length="149" mass="16694">MVGPNVSAFQNAQNFTMTGGVITTVGGNYNVYVTSDASAYNQIPPLPPLQSPSTFYTGRDTCLQVLKDCFSPKLDSKRKRFLLYGMGGIGKTQICLKFIQQYWKIWFSDIFWIDASSEHTIDLCLKQIALKYKMDAALSAESVLEWIAD</sequence>
<gene>
    <name evidence="1" type="ORF">M378DRAFT_649133</name>
</gene>
<evidence type="ECO:0000313" key="2">
    <source>
        <dbReference type="Proteomes" id="UP000054549"/>
    </source>
</evidence>
<dbReference type="Gene3D" id="3.40.50.300">
    <property type="entry name" value="P-loop containing nucleotide triphosphate hydrolases"/>
    <property type="match status" value="1"/>
</dbReference>
<organism evidence="1 2">
    <name type="scientific">Amanita muscaria (strain Koide BX008)</name>
    <dbReference type="NCBI Taxonomy" id="946122"/>
    <lineage>
        <taxon>Eukaryota</taxon>
        <taxon>Fungi</taxon>
        <taxon>Dikarya</taxon>
        <taxon>Basidiomycota</taxon>
        <taxon>Agaricomycotina</taxon>
        <taxon>Agaricomycetes</taxon>
        <taxon>Agaricomycetidae</taxon>
        <taxon>Agaricales</taxon>
        <taxon>Pluteineae</taxon>
        <taxon>Amanitaceae</taxon>
        <taxon>Amanita</taxon>
    </lineage>
</organism>
<feature type="non-terminal residue" evidence="1">
    <location>
        <position position="149"/>
    </location>
</feature>
<evidence type="ECO:0008006" key="3">
    <source>
        <dbReference type="Google" id="ProtNLM"/>
    </source>
</evidence>
<dbReference type="SUPFAM" id="SSF52540">
    <property type="entry name" value="P-loop containing nucleoside triphosphate hydrolases"/>
    <property type="match status" value="1"/>
</dbReference>
<dbReference type="EMBL" id="KN818558">
    <property type="protein sequence ID" value="KIL55166.1"/>
    <property type="molecule type" value="Genomic_DNA"/>
</dbReference>
<dbReference type="OrthoDB" id="3258722at2759"/>
<dbReference type="STRING" id="946122.A0A0C2WF00"/>
<accession>A0A0C2WF00</accession>
<dbReference type="Proteomes" id="UP000054549">
    <property type="component" value="Unassembled WGS sequence"/>
</dbReference>
<dbReference type="InterPro" id="IPR027417">
    <property type="entry name" value="P-loop_NTPase"/>
</dbReference>
<dbReference type="HOGENOM" id="CLU_095759_2_0_1"/>
<keyword evidence="2" id="KW-1185">Reference proteome</keyword>
<proteinExistence type="predicted"/>
<name>A0A0C2WF00_AMAMK</name>
<protein>
    <recommendedName>
        <fullName evidence="3">NB-ARC domain-containing protein</fullName>
    </recommendedName>
</protein>
<dbReference type="InParanoid" id="A0A0C2WF00"/>
<dbReference type="AlphaFoldDB" id="A0A0C2WF00"/>